<evidence type="ECO:0000256" key="8">
    <source>
        <dbReference type="RuleBase" id="RU364100"/>
    </source>
</evidence>
<dbReference type="AlphaFoldDB" id="A0AAF1KWS7"/>
<evidence type="ECO:0000256" key="6">
    <source>
        <dbReference type="ARBA" id="ARBA00023125"/>
    </source>
</evidence>
<keyword evidence="3" id="KW-0227">DNA damage</keyword>
<dbReference type="GO" id="GO:0008233">
    <property type="term" value="F:peptidase activity"/>
    <property type="evidence" value="ECO:0007669"/>
    <property type="project" value="UniProtKB-KW"/>
</dbReference>
<reference evidence="10" key="2">
    <citation type="journal article" date="2023" name="MicrobiologyOpen">
        <title>Genomics of the tumorigenes clade of the family Rhizobiaceae and description of Rhizobium rhododendri sp. nov.</title>
        <authorList>
            <person name="Kuzmanovic N."/>
            <person name="diCenzo G.C."/>
            <person name="Bunk B."/>
            <person name="Sproeer C."/>
            <person name="Fruehling A."/>
            <person name="Neumann-Schaal M."/>
            <person name="Overmann J."/>
            <person name="Smalla K."/>
        </authorList>
    </citation>
    <scope>NUCLEOTIDE SEQUENCE [LARGE SCALE GENOMIC DNA]</scope>
    <source>
        <strain evidence="10">1078</strain>
        <plasmid evidence="10">pRt1078</plasmid>
    </source>
</reference>
<protein>
    <recommendedName>
        <fullName evidence="8">Abasic site processing protein</fullName>
        <ecNumber evidence="8">3.4.-.-</ecNumber>
    </recommendedName>
</protein>
<comment type="similarity">
    <text evidence="1 8">Belongs to the SOS response-associated peptidase family.</text>
</comment>
<dbReference type="GO" id="GO:0106300">
    <property type="term" value="P:protein-DNA covalent cross-linking repair"/>
    <property type="evidence" value="ECO:0007669"/>
    <property type="project" value="InterPro"/>
</dbReference>
<keyword evidence="9" id="KW-0614">Plasmid</keyword>
<organism evidence="9 10">
    <name type="scientific">Rhizobium tumorigenes</name>
    <dbReference type="NCBI Taxonomy" id="2041385"/>
    <lineage>
        <taxon>Bacteria</taxon>
        <taxon>Pseudomonadati</taxon>
        <taxon>Pseudomonadota</taxon>
        <taxon>Alphaproteobacteria</taxon>
        <taxon>Hyphomicrobiales</taxon>
        <taxon>Rhizobiaceae</taxon>
        <taxon>Rhizobium/Agrobacterium group</taxon>
        <taxon>Rhizobium</taxon>
    </lineage>
</organism>
<evidence type="ECO:0000256" key="2">
    <source>
        <dbReference type="ARBA" id="ARBA00022670"/>
    </source>
</evidence>
<evidence type="ECO:0000256" key="7">
    <source>
        <dbReference type="ARBA" id="ARBA00023239"/>
    </source>
</evidence>
<keyword evidence="2 8" id="KW-0645">Protease</keyword>
<dbReference type="Proteomes" id="UP000249499">
    <property type="component" value="Plasmid pRt1078"/>
</dbReference>
<dbReference type="Gene3D" id="3.90.1680.20">
    <property type="match status" value="2"/>
</dbReference>
<dbReference type="EC" id="3.4.-.-" evidence="8"/>
<evidence type="ECO:0000313" key="9">
    <source>
        <dbReference type="EMBL" id="WFR97839.1"/>
    </source>
</evidence>
<proteinExistence type="inferred from homology"/>
<dbReference type="KEGG" id="rtu:PR017_18175"/>
<dbReference type="GO" id="GO:0016829">
    <property type="term" value="F:lyase activity"/>
    <property type="evidence" value="ECO:0007669"/>
    <property type="project" value="UniProtKB-KW"/>
</dbReference>
<dbReference type="RefSeq" id="WP_111217354.1">
    <property type="nucleotide sequence ID" value="NZ_CP117256.1"/>
</dbReference>
<dbReference type="Pfam" id="PF02586">
    <property type="entry name" value="SRAP"/>
    <property type="match status" value="1"/>
</dbReference>
<evidence type="ECO:0000256" key="5">
    <source>
        <dbReference type="ARBA" id="ARBA00023124"/>
    </source>
</evidence>
<evidence type="ECO:0000256" key="1">
    <source>
        <dbReference type="ARBA" id="ARBA00008136"/>
    </source>
</evidence>
<dbReference type="InterPro" id="IPR003738">
    <property type="entry name" value="SRAP"/>
</dbReference>
<dbReference type="PANTHER" id="PTHR13604:SF0">
    <property type="entry name" value="ABASIC SITE PROCESSING PROTEIN HMCES"/>
    <property type="match status" value="1"/>
</dbReference>
<keyword evidence="10" id="KW-1185">Reference proteome</keyword>
<geneLocation type="plasmid" evidence="9 10">
    <name>pRt1078</name>
</geneLocation>
<evidence type="ECO:0000256" key="4">
    <source>
        <dbReference type="ARBA" id="ARBA00022801"/>
    </source>
</evidence>
<keyword evidence="6" id="KW-0238">DNA-binding</keyword>
<evidence type="ECO:0000313" key="10">
    <source>
        <dbReference type="Proteomes" id="UP000249499"/>
    </source>
</evidence>
<dbReference type="GO" id="GO:0003697">
    <property type="term" value="F:single-stranded DNA binding"/>
    <property type="evidence" value="ECO:0007669"/>
    <property type="project" value="InterPro"/>
</dbReference>
<dbReference type="PANTHER" id="PTHR13604">
    <property type="entry name" value="DC12-RELATED"/>
    <property type="match status" value="1"/>
</dbReference>
<dbReference type="SUPFAM" id="SSF143081">
    <property type="entry name" value="BB1717-like"/>
    <property type="match status" value="1"/>
</dbReference>
<sequence length="234" mass="26315">MCNLYNVTTNQQAIRDFISVTHSREGNLEPSLNVHPDRSGPIVRLDGNGERELVMSTWGMPTPEIHLEDKPDKGVTNVRKTWIPHWQQWLGIGNRCLVPATAFSEYEQIADPVTGKKPLRWFVVDEDQPVFALAGIHTRWTGARGPIKAPRHGEHDIYAFLTTKPNKLVEPVHPKAMPVMLTTKEECETWLSAPWLEAKKLQRPLPEDRMMVLPRYTAVGGLGGIPGKTADLFG</sequence>
<dbReference type="GO" id="GO:0006508">
    <property type="term" value="P:proteolysis"/>
    <property type="evidence" value="ECO:0007669"/>
    <property type="project" value="UniProtKB-KW"/>
</dbReference>
<evidence type="ECO:0000256" key="3">
    <source>
        <dbReference type="ARBA" id="ARBA00022763"/>
    </source>
</evidence>
<dbReference type="EMBL" id="CP117256">
    <property type="protein sequence ID" value="WFR97839.1"/>
    <property type="molecule type" value="Genomic_DNA"/>
</dbReference>
<name>A0AAF1KWS7_9HYPH</name>
<keyword evidence="7" id="KW-0456">Lyase</keyword>
<dbReference type="InterPro" id="IPR036590">
    <property type="entry name" value="SRAP-like"/>
</dbReference>
<gene>
    <name evidence="9" type="ORF">PR017_18175</name>
</gene>
<accession>A0AAF1KWS7</accession>
<keyword evidence="4 8" id="KW-0378">Hydrolase</keyword>
<keyword evidence="5" id="KW-0190">Covalent protein-DNA linkage</keyword>
<reference evidence="9 10" key="1">
    <citation type="journal article" date="2018" name="Sci. Rep.">
        <title>Rhizobium tumorigenes sp. nov., a novel plant tumorigenic bacterium isolated from cane gall tumors on thornless blackberry.</title>
        <authorList>
            <person name="Kuzmanovi N."/>
            <person name="Smalla K."/>
            <person name="Gronow S."/>
            <person name="PuBawska J."/>
        </authorList>
    </citation>
    <scope>NUCLEOTIDE SEQUENCE [LARGE SCALE GENOMIC DNA]</scope>
    <source>
        <strain evidence="9 10">1078</strain>
    </source>
</reference>